<feature type="region of interest" description="Disordered" evidence="1">
    <location>
        <begin position="120"/>
        <end position="164"/>
    </location>
</feature>
<dbReference type="Proteomes" id="UP000053455">
    <property type="component" value="Unassembled WGS sequence"/>
</dbReference>
<feature type="compositionally biased region" description="Pro residues" evidence="1">
    <location>
        <begin position="151"/>
        <end position="164"/>
    </location>
</feature>
<gene>
    <name evidence="2" type="ORF">AAV99_09620</name>
</gene>
<dbReference type="PATRIC" id="fig|874156.12.peg.1974"/>
<feature type="region of interest" description="Disordered" evidence="1">
    <location>
        <begin position="46"/>
        <end position="84"/>
    </location>
</feature>
<accession>A0A0H0XMX3</accession>
<proteinExistence type="predicted"/>
<protein>
    <submittedName>
        <fullName evidence="2">Uncharacterized protein</fullName>
    </submittedName>
</protein>
<dbReference type="InterPro" id="IPR009562">
    <property type="entry name" value="DUF1178"/>
</dbReference>
<evidence type="ECO:0000256" key="1">
    <source>
        <dbReference type="SAM" id="MobiDB-lite"/>
    </source>
</evidence>
<dbReference type="Pfam" id="PF06676">
    <property type="entry name" value="DUF1178"/>
    <property type="match status" value="1"/>
</dbReference>
<reference evidence="2 3" key="1">
    <citation type="submission" date="2015-04" db="EMBL/GenBank/DDBJ databases">
        <title>The draft genome sequence of Erythrobacter marinus HWDM-33.</title>
        <authorList>
            <person name="Zhuang L."/>
            <person name="Liu Y."/>
            <person name="Shao Z."/>
        </authorList>
    </citation>
    <scope>NUCLEOTIDE SEQUENCE [LARGE SCALE GENOMIC DNA]</scope>
    <source>
        <strain evidence="2 3">HWDM-33</strain>
    </source>
</reference>
<name>A0A0H0XMX3_9SPHN</name>
<dbReference type="EMBL" id="LBHU01000002">
    <property type="protein sequence ID" value="KLI63938.1"/>
    <property type="molecule type" value="Genomic_DNA"/>
</dbReference>
<keyword evidence="3" id="KW-1185">Reference proteome</keyword>
<dbReference type="RefSeq" id="WP_047093755.1">
    <property type="nucleotide sequence ID" value="NZ_LBHU01000002.1"/>
</dbReference>
<dbReference type="STRING" id="874156.GCA_001021555_01388"/>
<dbReference type="OrthoDB" id="9799894at2"/>
<evidence type="ECO:0000313" key="2">
    <source>
        <dbReference type="EMBL" id="KLI63938.1"/>
    </source>
</evidence>
<sequence length="164" mass="17139">MIVFDLSCANGHRFEGWFGSSDQFASQQADGLLMCPACGTPDVAKAPMAPSVGRKGNSASSHPELPLAQQGAETGASRPVSNAPMPAEVAKALAKLADAQAKALKDSKWVGRGFAEQSRAMHYGEQEHAPIHGETSPAEAQELVEEGVPVAPLPFPVAPPEKLN</sequence>
<dbReference type="PIRSF" id="PIRSF032131">
    <property type="entry name" value="UCP032131"/>
    <property type="match status" value="1"/>
</dbReference>
<organism evidence="2 3">
    <name type="scientific">Aurantiacibacter marinus</name>
    <dbReference type="NCBI Taxonomy" id="874156"/>
    <lineage>
        <taxon>Bacteria</taxon>
        <taxon>Pseudomonadati</taxon>
        <taxon>Pseudomonadota</taxon>
        <taxon>Alphaproteobacteria</taxon>
        <taxon>Sphingomonadales</taxon>
        <taxon>Erythrobacteraceae</taxon>
        <taxon>Aurantiacibacter</taxon>
    </lineage>
</organism>
<evidence type="ECO:0000313" key="3">
    <source>
        <dbReference type="Proteomes" id="UP000053455"/>
    </source>
</evidence>
<dbReference type="AlphaFoldDB" id="A0A0H0XMX3"/>
<comment type="caution">
    <text evidence="2">The sequence shown here is derived from an EMBL/GenBank/DDBJ whole genome shotgun (WGS) entry which is preliminary data.</text>
</comment>
<feature type="compositionally biased region" description="Basic and acidic residues" evidence="1">
    <location>
        <begin position="122"/>
        <end position="131"/>
    </location>
</feature>